<dbReference type="PANTHER" id="PTHR30024:SF47">
    <property type="entry name" value="TAURINE-BINDING PERIPLASMIC PROTEIN"/>
    <property type="match status" value="1"/>
</dbReference>
<reference evidence="5" key="2">
    <citation type="submission" date="2020-09" db="EMBL/GenBank/DDBJ databases">
        <authorList>
            <person name="Sun Q."/>
            <person name="Zhou Y."/>
        </authorList>
    </citation>
    <scope>NUCLEOTIDE SEQUENCE</scope>
    <source>
        <strain evidence="5">CGMCC 1.6293</strain>
    </source>
</reference>
<dbReference type="PANTHER" id="PTHR30024">
    <property type="entry name" value="ALIPHATIC SULFONATES-BINDING PROTEIN-RELATED"/>
    <property type="match status" value="1"/>
</dbReference>
<dbReference type="GO" id="GO:0042597">
    <property type="term" value="C:periplasmic space"/>
    <property type="evidence" value="ECO:0007669"/>
    <property type="project" value="UniProtKB-SubCell"/>
</dbReference>
<organism evidence="5 6">
    <name type="scientific">Pseudooceanicola nanhaiensis</name>
    <dbReference type="NCBI Taxonomy" id="375761"/>
    <lineage>
        <taxon>Bacteria</taxon>
        <taxon>Pseudomonadati</taxon>
        <taxon>Pseudomonadota</taxon>
        <taxon>Alphaproteobacteria</taxon>
        <taxon>Rhodobacterales</taxon>
        <taxon>Paracoccaceae</taxon>
        <taxon>Pseudooceanicola</taxon>
    </lineage>
</organism>
<evidence type="ECO:0000256" key="1">
    <source>
        <dbReference type="ARBA" id="ARBA00004418"/>
    </source>
</evidence>
<accession>A0A917T6G4</accession>
<feature type="signal peptide" evidence="4">
    <location>
        <begin position="1"/>
        <end position="20"/>
    </location>
</feature>
<sequence length="386" mass="41526">MTIRFSAALAAAVLAVPAFAQDVELPGQVSWTAYDLGSAGYNQAVAIGSAFKNAYGTNLRVLPGKNDVARSEPLRQGKVDFSATGIGGTYMAQEGAFEYGAENWGPQQVRVILANVGPVGLSVAVTRAACEKAGKPDCEGFTYADMKGLRVAEVRGAPALNVAMEAYLAYGGLTWDDVEVVEFGGYGDSWKALGSGQSDVAFAATNSGFAYEQETNPNGLFWPPIDANDTEALERMQNVAPYFAPGEATVGAGIDGKDAIKTAKYPYPILIAMADKDEDFVYNLTKAMVEQFDEYNGDAPGIEGWALDKQNMTFVAPYHDGAIRYFKEAGVWSEEAQAHNDQLIARQEALAAAWEELKAEAPDNWEEAWAEKRRAALEAGDFKVVF</sequence>
<dbReference type="RefSeq" id="WP_028286758.1">
    <property type="nucleotide sequence ID" value="NZ_BMLF01000002.1"/>
</dbReference>
<dbReference type="GO" id="GO:0042918">
    <property type="term" value="P:alkanesulfonate transmembrane transport"/>
    <property type="evidence" value="ECO:0007669"/>
    <property type="project" value="TreeGrafter"/>
</dbReference>
<proteinExistence type="inferred from homology"/>
<evidence type="ECO:0000313" key="5">
    <source>
        <dbReference type="EMBL" id="GGM09853.1"/>
    </source>
</evidence>
<dbReference type="EMBL" id="BMLF01000002">
    <property type="protein sequence ID" value="GGM09853.1"/>
    <property type="molecule type" value="Genomic_DNA"/>
</dbReference>
<dbReference type="AlphaFoldDB" id="A0A917T6G4"/>
<dbReference type="NCBIfam" id="TIGR02122">
    <property type="entry name" value="TRAP_TAXI"/>
    <property type="match status" value="1"/>
</dbReference>
<dbReference type="Proteomes" id="UP000649829">
    <property type="component" value="Unassembled WGS sequence"/>
</dbReference>
<comment type="caution">
    <text evidence="5">The sequence shown here is derived from an EMBL/GenBank/DDBJ whole genome shotgun (WGS) entry which is preliminary data.</text>
</comment>
<keyword evidence="3 4" id="KW-0732">Signal</keyword>
<evidence type="ECO:0000256" key="2">
    <source>
        <dbReference type="ARBA" id="ARBA00010742"/>
    </source>
</evidence>
<dbReference type="Gene3D" id="3.40.190.10">
    <property type="entry name" value="Periplasmic binding protein-like II"/>
    <property type="match status" value="2"/>
</dbReference>
<feature type="chain" id="PRO_5036880585" evidence="4">
    <location>
        <begin position="21"/>
        <end position="386"/>
    </location>
</feature>
<evidence type="ECO:0000313" key="6">
    <source>
        <dbReference type="Proteomes" id="UP000649829"/>
    </source>
</evidence>
<dbReference type="InterPro" id="IPR011852">
    <property type="entry name" value="TRAP_TAXI"/>
</dbReference>
<dbReference type="SUPFAM" id="SSF53850">
    <property type="entry name" value="Periplasmic binding protein-like II"/>
    <property type="match status" value="1"/>
</dbReference>
<name>A0A917T6G4_9RHOB</name>
<evidence type="ECO:0000256" key="3">
    <source>
        <dbReference type="ARBA" id="ARBA00022729"/>
    </source>
</evidence>
<gene>
    <name evidence="5" type="ORF">GCM10011534_34860</name>
</gene>
<keyword evidence="6" id="KW-1185">Reference proteome</keyword>
<dbReference type="Pfam" id="PF16868">
    <property type="entry name" value="NMT1_3"/>
    <property type="match status" value="1"/>
</dbReference>
<reference evidence="5" key="1">
    <citation type="journal article" date="2014" name="Int. J. Syst. Evol. Microbiol.">
        <title>Complete genome sequence of Corynebacterium casei LMG S-19264T (=DSM 44701T), isolated from a smear-ripened cheese.</title>
        <authorList>
            <consortium name="US DOE Joint Genome Institute (JGI-PGF)"/>
            <person name="Walter F."/>
            <person name="Albersmeier A."/>
            <person name="Kalinowski J."/>
            <person name="Ruckert C."/>
        </authorList>
    </citation>
    <scope>NUCLEOTIDE SEQUENCE</scope>
    <source>
        <strain evidence="5">CGMCC 1.6293</strain>
    </source>
</reference>
<evidence type="ECO:0000256" key="4">
    <source>
        <dbReference type="SAM" id="SignalP"/>
    </source>
</evidence>
<protein>
    <submittedName>
        <fullName evidence="5">C4-dicarboxylate ABC transporter</fullName>
    </submittedName>
</protein>
<comment type="similarity">
    <text evidence="2">Belongs to the bacterial solute-binding protein SsuA/TauA family.</text>
</comment>
<comment type="subcellular location">
    <subcellularLocation>
        <location evidence="1">Periplasm</location>
    </subcellularLocation>
</comment>